<accession>A0AAE0K4R2</accession>
<dbReference type="GO" id="GO:0019915">
    <property type="term" value="P:lipid storage"/>
    <property type="evidence" value="ECO:0007669"/>
    <property type="project" value="InterPro"/>
</dbReference>
<evidence type="ECO:0000313" key="5">
    <source>
        <dbReference type="EMBL" id="KAK3370026.1"/>
    </source>
</evidence>
<comment type="subcellular location">
    <subcellularLocation>
        <location evidence="1">Lipid droplet</location>
    </subcellularLocation>
</comment>
<dbReference type="GO" id="GO:0016298">
    <property type="term" value="F:lipase activity"/>
    <property type="evidence" value="ECO:0007669"/>
    <property type="project" value="InterPro"/>
</dbReference>
<comment type="caution">
    <text evidence="5">The sequence shown here is derived from an EMBL/GenBank/DDBJ whole genome shotgun (WGS) entry which is preliminary data.</text>
</comment>
<reference evidence="5" key="2">
    <citation type="submission" date="2023-06" db="EMBL/GenBank/DDBJ databases">
        <authorList>
            <consortium name="Lawrence Berkeley National Laboratory"/>
            <person name="Haridas S."/>
            <person name="Hensen N."/>
            <person name="Bonometti L."/>
            <person name="Westerberg I."/>
            <person name="Brannstrom I.O."/>
            <person name="Guillou S."/>
            <person name="Cros-Aarteil S."/>
            <person name="Calhoun S."/>
            <person name="Kuo A."/>
            <person name="Mondo S."/>
            <person name="Pangilinan J."/>
            <person name="Riley R."/>
            <person name="LaButti K."/>
            <person name="Andreopoulos B."/>
            <person name="Lipzen A."/>
            <person name="Chen C."/>
            <person name="Yanf M."/>
            <person name="Daum C."/>
            <person name="Ng V."/>
            <person name="Clum A."/>
            <person name="Steindorff A."/>
            <person name="Ohm R."/>
            <person name="Martin F."/>
            <person name="Silar P."/>
            <person name="Natvig D."/>
            <person name="Lalanne C."/>
            <person name="Gautier V."/>
            <person name="Ament-velasquez S.L."/>
            <person name="Kruys A."/>
            <person name="Hutchinson M.I."/>
            <person name="Powell A.J."/>
            <person name="Barry K."/>
            <person name="Miller A.N."/>
            <person name="Grigoriev I.V."/>
            <person name="Debuchy R."/>
            <person name="Gladieux P."/>
            <person name="Thoren M.H."/>
            <person name="Johannesson H."/>
        </authorList>
    </citation>
    <scope>NUCLEOTIDE SEQUENCE</scope>
    <source>
        <strain evidence="5">CBS 232.78</strain>
    </source>
</reference>
<evidence type="ECO:0000256" key="2">
    <source>
        <dbReference type="ARBA" id="ARBA00008300"/>
    </source>
</evidence>
<dbReference type="PANTHER" id="PTHR13390:SF0">
    <property type="entry name" value="LIPID DROPLET-ASSOCIATED HYDROLASE"/>
    <property type="match status" value="1"/>
</dbReference>
<dbReference type="Pfam" id="PF10230">
    <property type="entry name" value="LIDHydrolase"/>
    <property type="match status" value="1"/>
</dbReference>
<organism evidence="5 6">
    <name type="scientific">Podospora didyma</name>
    <dbReference type="NCBI Taxonomy" id="330526"/>
    <lineage>
        <taxon>Eukaryota</taxon>
        <taxon>Fungi</taxon>
        <taxon>Dikarya</taxon>
        <taxon>Ascomycota</taxon>
        <taxon>Pezizomycotina</taxon>
        <taxon>Sordariomycetes</taxon>
        <taxon>Sordariomycetidae</taxon>
        <taxon>Sordariales</taxon>
        <taxon>Podosporaceae</taxon>
        <taxon>Podospora</taxon>
    </lineage>
</organism>
<evidence type="ECO:0000256" key="1">
    <source>
        <dbReference type="ARBA" id="ARBA00004502"/>
    </source>
</evidence>
<name>A0AAE0K4R2_9PEZI</name>
<proteinExistence type="inferred from homology"/>
<sequence>MENETIRRSLASASKAKVPFLEYVSAHRGENRRRCLIYFIPGNPGLIAYYAPFLSTLRQLLDEEEARDGCHRSFHVYGQNLIGFDDADHEPPFSAAEAGTAPFVLEDQIFHSYDRLVEVGTNGTNVGSSEAAAQAQAFDEVIIMGHSVGAYISTEIYHRHHLQLKARQQQQVNGNDGTGVTEKQLVNLQAGILLFPTISDMAHSPNGQKLDFLRTTPFLDRYAHRVAKGFVDLWPGWLLEGFVRRVLGQPAHAASVTVRFLMSRDGIWQALHLGKDEMRVITEEKWSEDLWEMQDDDDTTSTTDAATERPNKFFFYFGVDDSWVSQEHRDRFIEQRRRHENGRTRIFIDQDKIPHAFCIRELPSFSSFFSLDILSSRCFIFVRRRKTD</sequence>
<gene>
    <name evidence="5" type="ORF">B0H63DRAFT_305785</name>
</gene>
<dbReference type="Proteomes" id="UP001285441">
    <property type="component" value="Unassembled WGS sequence"/>
</dbReference>
<protein>
    <submittedName>
        <fullName evidence="5">Uncharacterized protein</fullName>
    </submittedName>
</protein>
<keyword evidence="4" id="KW-0378">Hydrolase</keyword>
<dbReference type="PANTHER" id="PTHR13390">
    <property type="entry name" value="LIPASE"/>
    <property type="match status" value="1"/>
</dbReference>
<comment type="similarity">
    <text evidence="2">Belongs to the AB hydrolase superfamily. LDAH family.</text>
</comment>
<reference evidence="5" key="1">
    <citation type="journal article" date="2023" name="Mol. Phylogenet. Evol.">
        <title>Genome-scale phylogeny and comparative genomics of the fungal order Sordariales.</title>
        <authorList>
            <person name="Hensen N."/>
            <person name="Bonometti L."/>
            <person name="Westerberg I."/>
            <person name="Brannstrom I.O."/>
            <person name="Guillou S."/>
            <person name="Cros-Aarteil S."/>
            <person name="Calhoun S."/>
            <person name="Haridas S."/>
            <person name="Kuo A."/>
            <person name="Mondo S."/>
            <person name="Pangilinan J."/>
            <person name="Riley R."/>
            <person name="LaButti K."/>
            <person name="Andreopoulos B."/>
            <person name="Lipzen A."/>
            <person name="Chen C."/>
            <person name="Yan M."/>
            <person name="Daum C."/>
            <person name="Ng V."/>
            <person name="Clum A."/>
            <person name="Steindorff A."/>
            <person name="Ohm R.A."/>
            <person name="Martin F."/>
            <person name="Silar P."/>
            <person name="Natvig D.O."/>
            <person name="Lalanne C."/>
            <person name="Gautier V."/>
            <person name="Ament-Velasquez S.L."/>
            <person name="Kruys A."/>
            <person name="Hutchinson M.I."/>
            <person name="Powell A.J."/>
            <person name="Barry K."/>
            <person name="Miller A.N."/>
            <person name="Grigoriev I.V."/>
            <person name="Debuchy R."/>
            <person name="Gladieux P."/>
            <person name="Hiltunen Thoren M."/>
            <person name="Johannesson H."/>
        </authorList>
    </citation>
    <scope>NUCLEOTIDE SEQUENCE</scope>
    <source>
        <strain evidence="5">CBS 232.78</strain>
    </source>
</reference>
<keyword evidence="6" id="KW-1185">Reference proteome</keyword>
<evidence type="ECO:0000256" key="3">
    <source>
        <dbReference type="ARBA" id="ARBA00022677"/>
    </source>
</evidence>
<evidence type="ECO:0000256" key="4">
    <source>
        <dbReference type="ARBA" id="ARBA00022801"/>
    </source>
</evidence>
<dbReference type="Gene3D" id="3.40.50.1820">
    <property type="entry name" value="alpha/beta hydrolase"/>
    <property type="match status" value="1"/>
</dbReference>
<keyword evidence="3" id="KW-0551">Lipid droplet</keyword>
<dbReference type="InterPro" id="IPR019363">
    <property type="entry name" value="LDAH"/>
</dbReference>
<dbReference type="SUPFAM" id="SSF53474">
    <property type="entry name" value="alpha/beta-Hydrolases"/>
    <property type="match status" value="1"/>
</dbReference>
<evidence type="ECO:0000313" key="6">
    <source>
        <dbReference type="Proteomes" id="UP001285441"/>
    </source>
</evidence>
<dbReference type="GO" id="GO:0005811">
    <property type="term" value="C:lipid droplet"/>
    <property type="evidence" value="ECO:0007669"/>
    <property type="project" value="UniProtKB-SubCell"/>
</dbReference>
<dbReference type="InterPro" id="IPR029058">
    <property type="entry name" value="AB_hydrolase_fold"/>
</dbReference>
<dbReference type="AlphaFoldDB" id="A0AAE0K4R2"/>
<dbReference type="EMBL" id="JAULSW010000009">
    <property type="protein sequence ID" value="KAK3370026.1"/>
    <property type="molecule type" value="Genomic_DNA"/>
</dbReference>